<name>A0ABS6HYL3_MYCGD</name>
<evidence type="ECO:0000313" key="2">
    <source>
        <dbReference type="Proteomes" id="UP000696413"/>
    </source>
</evidence>
<accession>A0ABS6HYL3</accession>
<comment type="caution">
    <text evidence="1">The sequence shown here is derived from an EMBL/GenBank/DDBJ whole genome shotgun (WGS) entry which is preliminary data.</text>
</comment>
<dbReference type="RefSeq" id="WP_214396340.1">
    <property type="nucleotide sequence ID" value="NZ_JAHBOL010000079.1"/>
</dbReference>
<sequence>MSERVFTEAELRVLATTPGDRAAAALDAGDLAKAGQIAAMSVNTHFFLMDNYLLWNLLTLGYIERVFGATAVDDSVPASLRTIVRPWAEWFRNGVSREAVTSLAMIFRMDAGQLVAVDEDADKVVMVSPQWAGTRADAVPGTPNLRIITTAIERLCCEWLGYPPFVFADGCGSAPLRLTIYKNPLDIPVEVFESLGVERNEERIAAAFDVSGALLFDDDERDDLRFQAYALAAKAIDSGDLERARRHLMLSKTEWYLGHHFGRDLITAQLSWIVRNHGVQHCWDAVHHCYTLPTIGPMLAQVDAMGYRDQVQLLSTFFHQHGMKFDAIDLCRGS</sequence>
<reference evidence="1 2" key="1">
    <citation type="submission" date="2021-05" db="EMBL/GenBank/DDBJ databases">
        <title>Draft Genome Sequences of Clinical Respiratory Isolates of Mycobacterium goodii Recovered in Ireland.</title>
        <authorList>
            <person name="Flanagan P.R."/>
            <person name="Mok S."/>
            <person name="Roycroft E."/>
            <person name="Rogers T.R."/>
            <person name="Fitzgibbon M."/>
        </authorList>
    </citation>
    <scope>NUCLEOTIDE SEQUENCE [LARGE SCALE GENOMIC DNA]</scope>
    <source>
        <strain evidence="1 2">14IE55</strain>
    </source>
</reference>
<dbReference type="EMBL" id="JAHBOM010000059">
    <property type="protein sequence ID" value="MBU8827759.1"/>
    <property type="molecule type" value="Genomic_DNA"/>
</dbReference>
<keyword evidence="2" id="KW-1185">Reference proteome</keyword>
<gene>
    <name evidence="1" type="ORF">KL859_33495</name>
</gene>
<organism evidence="1 2">
    <name type="scientific">Mycolicibacterium goodii</name>
    <name type="common">Mycobacterium goodii</name>
    <dbReference type="NCBI Taxonomy" id="134601"/>
    <lineage>
        <taxon>Bacteria</taxon>
        <taxon>Bacillati</taxon>
        <taxon>Actinomycetota</taxon>
        <taxon>Actinomycetes</taxon>
        <taxon>Mycobacteriales</taxon>
        <taxon>Mycobacteriaceae</taxon>
        <taxon>Mycolicibacterium</taxon>
    </lineage>
</organism>
<protein>
    <submittedName>
        <fullName evidence="1">Uncharacterized protein</fullName>
    </submittedName>
</protein>
<dbReference type="Proteomes" id="UP000696413">
    <property type="component" value="Unassembled WGS sequence"/>
</dbReference>
<proteinExistence type="predicted"/>
<evidence type="ECO:0000313" key="1">
    <source>
        <dbReference type="EMBL" id="MBU8827759.1"/>
    </source>
</evidence>